<dbReference type="InterPro" id="IPR050595">
    <property type="entry name" value="Bact_response_regulator"/>
</dbReference>
<evidence type="ECO:0000256" key="9">
    <source>
        <dbReference type="PROSITE-ProRule" id="PRU00169"/>
    </source>
</evidence>
<keyword evidence="6" id="KW-0418">Kinase</keyword>
<dbReference type="STRING" id="1925591.BI308_12520"/>
<evidence type="ECO:0000256" key="2">
    <source>
        <dbReference type="ARBA" id="ARBA00012438"/>
    </source>
</evidence>
<dbReference type="AlphaFoldDB" id="A0A1L9QRA1"/>
<accession>A0A1L9QRA1</accession>
<keyword evidence="7" id="KW-0067">ATP-binding</keyword>
<evidence type="ECO:0000259" key="10">
    <source>
        <dbReference type="PROSITE" id="PS50110"/>
    </source>
</evidence>
<evidence type="ECO:0000256" key="7">
    <source>
        <dbReference type="ARBA" id="ARBA00022840"/>
    </source>
</evidence>
<dbReference type="SUPFAM" id="SSF52172">
    <property type="entry name" value="CheY-like"/>
    <property type="match status" value="1"/>
</dbReference>
<evidence type="ECO:0000256" key="1">
    <source>
        <dbReference type="ARBA" id="ARBA00000085"/>
    </source>
</evidence>
<evidence type="ECO:0000256" key="5">
    <source>
        <dbReference type="ARBA" id="ARBA00022741"/>
    </source>
</evidence>
<dbReference type="Proteomes" id="UP000183940">
    <property type="component" value="Unassembled WGS sequence"/>
</dbReference>
<comment type="catalytic activity">
    <reaction evidence="1">
        <text>ATP + protein L-histidine = ADP + protein N-phospho-L-histidine.</text>
        <dbReference type="EC" id="2.7.13.3"/>
    </reaction>
</comment>
<evidence type="ECO:0000313" key="11">
    <source>
        <dbReference type="EMBL" id="OJJ25169.1"/>
    </source>
</evidence>
<sequence>MSNKGQILAVDDTPANLKVISETLNNAGYTVATAIDGDRALKRLQHYQPDLILLDIQMPGIDGFETCRRLKADPQTQHIPVIFITALSDAINKVKGLEMGGVDYITKPFDHTELLARIKVHINLNTGIKQSIRRNI</sequence>
<dbReference type="GO" id="GO:0000160">
    <property type="term" value="P:phosphorelay signal transduction system"/>
    <property type="evidence" value="ECO:0007669"/>
    <property type="project" value="UniProtKB-KW"/>
</dbReference>
<dbReference type="PROSITE" id="PS50110">
    <property type="entry name" value="RESPONSE_REGULATORY"/>
    <property type="match status" value="1"/>
</dbReference>
<evidence type="ECO:0000256" key="4">
    <source>
        <dbReference type="ARBA" id="ARBA00022679"/>
    </source>
</evidence>
<feature type="modified residue" description="4-aspartylphosphate" evidence="9">
    <location>
        <position position="55"/>
    </location>
</feature>
<evidence type="ECO:0000256" key="3">
    <source>
        <dbReference type="ARBA" id="ARBA00022553"/>
    </source>
</evidence>
<keyword evidence="12" id="KW-1185">Reference proteome</keyword>
<dbReference type="Pfam" id="PF00072">
    <property type="entry name" value="Response_reg"/>
    <property type="match status" value="1"/>
</dbReference>
<evidence type="ECO:0000256" key="8">
    <source>
        <dbReference type="ARBA" id="ARBA00023012"/>
    </source>
</evidence>
<reference evidence="11" key="1">
    <citation type="submission" date="2016-10" db="EMBL/GenBank/DDBJ databases">
        <title>CRISPR-Cas defence system in Roseofilum reptotaenium: evidence of a bacteriophage-cyanobacterium arms race in the coral black band disease.</title>
        <authorList>
            <person name="Buerger P."/>
            <person name="Wood-Charlson E.M."/>
            <person name="Weynberg K.D."/>
            <person name="Willis B."/>
            <person name="Van Oppen M.J."/>
        </authorList>
    </citation>
    <scope>NUCLEOTIDE SEQUENCE [LARGE SCALE GENOMIC DNA]</scope>
    <source>
        <strain evidence="11">AO1-A</strain>
    </source>
</reference>
<dbReference type="CDD" id="cd19920">
    <property type="entry name" value="REC_PA4781-like"/>
    <property type="match status" value="1"/>
</dbReference>
<dbReference type="EMBL" id="MLAW01000020">
    <property type="protein sequence ID" value="OJJ25169.1"/>
    <property type="molecule type" value="Genomic_DNA"/>
</dbReference>
<protein>
    <recommendedName>
        <fullName evidence="2">histidine kinase</fullName>
        <ecNumber evidence="2">2.7.13.3</ecNumber>
    </recommendedName>
</protein>
<dbReference type="GO" id="GO:0004673">
    <property type="term" value="F:protein histidine kinase activity"/>
    <property type="evidence" value="ECO:0007669"/>
    <property type="project" value="UniProtKB-EC"/>
</dbReference>
<dbReference type="EC" id="2.7.13.3" evidence="2"/>
<keyword evidence="4" id="KW-0808">Transferase</keyword>
<evidence type="ECO:0000256" key="6">
    <source>
        <dbReference type="ARBA" id="ARBA00022777"/>
    </source>
</evidence>
<dbReference type="PANTHER" id="PTHR44591:SF3">
    <property type="entry name" value="RESPONSE REGULATORY DOMAIN-CONTAINING PROTEIN"/>
    <property type="match status" value="1"/>
</dbReference>
<dbReference type="GO" id="GO:0005524">
    <property type="term" value="F:ATP binding"/>
    <property type="evidence" value="ECO:0007669"/>
    <property type="project" value="UniProtKB-KW"/>
</dbReference>
<name>A0A1L9QRA1_9CYAN</name>
<proteinExistence type="predicted"/>
<dbReference type="PANTHER" id="PTHR44591">
    <property type="entry name" value="STRESS RESPONSE REGULATOR PROTEIN 1"/>
    <property type="match status" value="1"/>
</dbReference>
<organism evidence="11 12">
    <name type="scientific">Roseofilum reptotaenium AO1-A</name>
    <dbReference type="NCBI Taxonomy" id="1925591"/>
    <lineage>
        <taxon>Bacteria</taxon>
        <taxon>Bacillati</taxon>
        <taxon>Cyanobacteriota</taxon>
        <taxon>Cyanophyceae</taxon>
        <taxon>Desertifilales</taxon>
        <taxon>Desertifilaceae</taxon>
        <taxon>Roseofilum</taxon>
    </lineage>
</organism>
<dbReference type="InterPro" id="IPR001789">
    <property type="entry name" value="Sig_transdc_resp-reg_receiver"/>
</dbReference>
<keyword evidence="5" id="KW-0547">Nucleotide-binding</keyword>
<dbReference type="Gene3D" id="3.40.50.2300">
    <property type="match status" value="1"/>
</dbReference>
<dbReference type="SMART" id="SM00448">
    <property type="entry name" value="REC"/>
    <property type="match status" value="1"/>
</dbReference>
<keyword evidence="8" id="KW-0902">Two-component regulatory system</keyword>
<gene>
    <name evidence="11" type="ORF">BI308_12520</name>
</gene>
<keyword evidence="3 9" id="KW-0597">Phosphoprotein</keyword>
<dbReference type="FunFam" id="3.40.50.2300:FF:000121">
    <property type="entry name" value="Sensor histidine kinase RcsC"/>
    <property type="match status" value="1"/>
</dbReference>
<evidence type="ECO:0000313" key="12">
    <source>
        <dbReference type="Proteomes" id="UP000183940"/>
    </source>
</evidence>
<dbReference type="InterPro" id="IPR011006">
    <property type="entry name" value="CheY-like_superfamily"/>
</dbReference>
<feature type="domain" description="Response regulatory" evidence="10">
    <location>
        <begin position="6"/>
        <end position="122"/>
    </location>
</feature>
<comment type="caution">
    <text evidence="11">The sequence shown here is derived from an EMBL/GenBank/DDBJ whole genome shotgun (WGS) entry which is preliminary data.</text>
</comment>